<keyword evidence="1" id="KW-0732">Signal</keyword>
<feature type="domain" description="Type 9 secretion system plug protein N-terminal" evidence="2">
    <location>
        <begin position="27"/>
        <end position="148"/>
    </location>
</feature>
<evidence type="ECO:0000256" key="1">
    <source>
        <dbReference type="SAM" id="SignalP"/>
    </source>
</evidence>
<gene>
    <name evidence="3" type="ORF">MARIT_2771</name>
</gene>
<dbReference type="STRING" id="1349785.GCA_000509405_01764"/>
<dbReference type="Gene3D" id="2.60.40.10">
    <property type="entry name" value="Immunoglobulins"/>
    <property type="match status" value="1"/>
</dbReference>
<evidence type="ECO:0000313" key="4">
    <source>
        <dbReference type="Proteomes" id="UP000231564"/>
    </source>
</evidence>
<protein>
    <recommendedName>
        <fullName evidence="2">Type 9 secretion system plug protein N-terminal domain-containing protein</fullName>
    </recommendedName>
</protein>
<evidence type="ECO:0000259" key="2">
    <source>
        <dbReference type="Pfam" id="PF17116"/>
    </source>
</evidence>
<organism evidence="3 4">
    <name type="scientific">Tenacibaculum maritimum NCIMB 2154</name>
    <dbReference type="NCBI Taxonomy" id="1349785"/>
    <lineage>
        <taxon>Bacteria</taxon>
        <taxon>Pseudomonadati</taxon>
        <taxon>Bacteroidota</taxon>
        <taxon>Flavobacteriia</taxon>
        <taxon>Flavobacteriales</taxon>
        <taxon>Flavobacteriaceae</taxon>
        <taxon>Tenacibaculum</taxon>
    </lineage>
</organism>
<dbReference type="KEGG" id="tmar:MARIT_2771"/>
<dbReference type="InterPro" id="IPR013783">
    <property type="entry name" value="Ig-like_fold"/>
</dbReference>
<dbReference type="GeneID" id="47724227"/>
<evidence type="ECO:0000313" key="3">
    <source>
        <dbReference type="EMBL" id="SFZ84487.1"/>
    </source>
</evidence>
<dbReference type="Proteomes" id="UP000231564">
    <property type="component" value="Chromosome MARIT"/>
</dbReference>
<dbReference type="RefSeq" id="WP_100211767.1">
    <property type="nucleotide sequence ID" value="NZ_CP138495.1"/>
</dbReference>
<dbReference type="AlphaFoldDB" id="A0A2H1EDF5"/>
<sequence>MIQKIFLFILLCFTGASIAQTNNYQHIKTIQLRPLNTSLFSPIVPLGSTLELSFDDLQGDNKDYQYKIEHMTYDWKPSSLSANQYIDGFNQNAINNISNSFNTLQNYTHYTVQIPNQNTIITKSGNYLISILDEDDTIIFTRRCTFYENIVTIGVAVYRSRNTATINKQQTVQFTINHKGVPINAPSQEIKIALLQNNNWNTAIFNLKPQFLKPNQLFYHYTNLTNFWGGNEFLNFDNKHIRSTSSSIAKTIQKNIFHNYLYKNESRATKPYTYNPDINGHFVIRSMEGNDNDTEADYAFIHFSLDSPTPYENKKVYIYGAFNNFELNNENQMTYNKEHKSYEGAILLKQGFYNYLFATEDTEENVNLTEISGSFYQTENEYTVITYYQPFGGMYDRAIGIGNGFFNQNK</sequence>
<dbReference type="Pfam" id="PF17116">
    <property type="entry name" value="T9SS_plug_1st"/>
    <property type="match status" value="1"/>
</dbReference>
<dbReference type="OrthoDB" id="1522602at2"/>
<reference evidence="3 4" key="1">
    <citation type="submission" date="2016-11" db="EMBL/GenBank/DDBJ databases">
        <authorList>
            <person name="Jaros S."/>
            <person name="Januszkiewicz K."/>
            <person name="Wedrychowicz H."/>
        </authorList>
    </citation>
    <scope>NUCLEOTIDE SEQUENCE [LARGE SCALE GENOMIC DNA]</scope>
    <source>
        <strain evidence="3">NCIMB 2154T</strain>
    </source>
</reference>
<proteinExistence type="predicted"/>
<dbReference type="EMBL" id="LT634361">
    <property type="protein sequence ID" value="SFZ84487.1"/>
    <property type="molecule type" value="Genomic_DNA"/>
</dbReference>
<accession>A0A2H1EDF5</accession>
<keyword evidence="4" id="KW-1185">Reference proteome</keyword>
<feature type="chain" id="PRO_5013796188" description="Type 9 secretion system plug protein N-terminal domain-containing protein" evidence="1">
    <location>
        <begin position="20"/>
        <end position="410"/>
    </location>
</feature>
<feature type="signal peptide" evidence="1">
    <location>
        <begin position="1"/>
        <end position="19"/>
    </location>
</feature>
<name>A0A2H1EDF5_9FLAO</name>
<dbReference type="InterPro" id="IPR031345">
    <property type="entry name" value="T9SS_Plug_N"/>
</dbReference>